<sequence length="55" mass="6623">MAKLLQTYRLHYTEIFQLSQLKGMIFPKLVKLRLIFFYDAKARTIFLKLSQLKDT</sequence>
<protein>
    <submittedName>
        <fullName evidence="1">Uncharacterized protein</fullName>
    </submittedName>
</protein>
<dbReference type="AlphaFoldDB" id="A0A1L8SX27"/>
<name>A0A1L8SX27_9ENTE</name>
<proteinExistence type="predicted"/>
<evidence type="ECO:0000313" key="2">
    <source>
        <dbReference type="Proteomes" id="UP000183700"/>
    </source>
</evidence>
<evidence type="ECO:0000313" key="1">
    <source>
        <dbReference type="EMBL" id="OJG36526.1"/>
    </source>
</evidence>
<keyword evidence="2" id="KW-1185">Reference proteome</keyword>
<gene>
    <name evidence="1" type="ORF">RV00_GL001885</name>
</gene>
<dbReference type="EMBL" id="JXKM01000003">
    <property type="protein sequence ID" value="OJG36526.1"/>
    <property type="molecule type" value="Genomic_DNA"/>
</dbReference>
<comment type="caution">
    <text evidence="1">The sequence shown here is derived from an EMBL/GenBank/DDBJ whole genome shotgun (WGS) entry which is preliminary data.</text>
</comment>
<reference evidence="1 2" key="1">
    <citation type="submission" date="2014-12" db="EMBL/GenBank/DDBJ databases">
        <title>Draft genome sequences of 29 type strains of Enterococci.</title>
        <authorList>
            <person name="Zhong Z."/>
            <person name="Sun Z."/>
            <person name="Liu W."/>
            <person name="Zhang W."/>
            <person name="Zhang H."/>
        </authorList>
    </citation>
    <scope>NUCLEOTIDE SEQUENCE [LARGE SCALE GENOMIC DNA]</scope>
    <source>
        <strain evidence="1 2">DSM 22802</strain>
    </source>
</reference>
<organism evidence="1 2">
    <name type="scientific">Enterococcus devriesei</name>
    <dbReference type="NCBI Taxonomy" id="319970"/>
    <lineage>
        <taxon>Bacteria</taxon>
        <taxon>Bacillati</taxon>
        <taxon>Bacillota</taxon>
        <taxon>Bacilli</taxon>
        <taxon>Lactobacillales</taxon>
        <taxon>Enterococcaceae</taxon>
        <taxon>Enterococcus</taxon>
    </lineage>
</organism>
<dbReference type="STRING" id="319970.RV00_GL001885"/>
<accession>A0A1L8SX27</accession>
<dbReference type="Proteomes" id="UP000183700">
    <property type="component" value="Unassembled WGS sequence"/>
</dbReference>